<dbReference type="EMBL" id="JALJOU010000006">
    <property type="protein sequence ID" value="KAK9843501.1"/>
    <property type="molecule type" value="Genomic_DNA"/>
</dbReference>
<evidence type="ECO:0000256" key="4">
    <source>
        <dbReference type="ARBA" id="ARBA00022737"/>
    </source>
</evidence>
<feature type="repeat" description="WD" evidence="9">
    <location>
        <begin position="57"/>
        <end position="88"/>
    </location>
</feature>
<dbReference type="AlphaFoldDB" id="A0AAW1SCH8"/>
<dbReference type="SUPFAM" id="SSF50978">
    <property type="entry name" value="WD40 repeat-like"/>
    <property type="match status" value="1"/>
</dbReference>
<evidence type="ECO:0000256" key="10">
    <source>
        <dbReference type="SAM" id="MobiDB-lite"/>
    </source>
</evidence>
<dbReference type="InterPro" id="IPR045145">
    <property type="entry name" value="PTHR15271"/>
</dbReference>
<dbReference type="GO" id="GO:0033186">
    <property type="term" value="C:CAF-1 complex"/>
    <property type="evidence" value="ECO:0007669"/>
    <property type="project" value="TreeGrafter"/>
</dbReference>
<feature type="repeat" description="WD" evidence="9">
    <location>
        <begin position="116"/>
        <end position="157"/>
    </location>
</feature>
<feature type="domain" description="CAF1B/HIR1 beta-propeller" evidence="11">
    <location>
        <begin position="1"/>
        <end position="193"/>
    </location>
</feature>
<comment type="caution">
    <text evidence="12">The sequence shown here is derived from an EMBL/GenBank/DDBJ whole genome shotgun (WGS) entry which is preliminary data.</text>
</comment>
<reference evidence="12 13" key="1">
    <citation type="journal article" date="2024" name="Nat. Commun.">
        <title>Phylogenomics reveals the evolutionary origins of lichenization in chlorophyte algae.</title>
        <authorList>
            <person name="Puginier C."/>
            <person name="Libourel C."/>
            <person name="Otte J."/>
            <person name="Skaloud P."/>
            <person name="Haon M."/>
            <person name="Grisel S."/>
            <person name="Petersen M."/>
            <person name="Berrin J.G."/>
            <person name="Delaux P.M."/>
            <person name="Dal Grande F."/>
            <person name="Keller J."/>
        </authorList>
    </citation>
    <scope>NUCLEOTIDE SEQUENCE [LARGE SCALE GENOMIC DNA]</scope>
    <source>
        <strain evidence="12 13">SAG 245.80</strain>
    </source>
</reference>
<dbReference type="SMART" id="SM00320">
    <property type="entry name" value="WD40"/>
    <property type="match status" value="5"/>
</dbReference>
<feature type="domain" description="CAF1B/HIR1 beta-propeller" evidence="11">
    <location>
        <begin position="268"/>
        <end position="446"/>
    </location>
</feature>
<dbReference type="InterPro" id="IPR001680">
    <property type="entry name" value="WD40_rpt"/>
</dbReference>
<evidence type="ECO:0000313" key="13">
    <source>
        <dbReference type="Proteomes" id="UP001445335"/>
    </source>
</evidence>
<dbReference type="GO" id="GO:0006334">
    <property type="term" value="P:nucleosome assembly"/>
    <property type="evidence" value="ECO:0007669"/>
    <property type="project" value="TreeGrafter"/>
</dbReference>
<dbReference type="GO" id="GO:0006335">
    <property type="term" value="P:DNA replication-dependent chromatin assembly"/>
    <property type="evidence" value="ECO:0007669"/>
    <property type="project" value="InterPro"/>
</dbReference>
<dbReference type="InterPro" id="IPR036322">
    <property type="entry name" value="WD40_repeat_dom_sf"/>
</dbReference>
<dbReference type="InterPro" id="IPR055410">
    <property type="entry name" value="Beta-prop_CAF1B_HIR1"/>
</dbReference>
<organism evidence="12 13">
    <name type="scientific">Elliptochloris bilobata</name>
    <dbReference type="NCBI Taxonomy" id="381761"/>
    <lineage>
        <taxon>Eukaryota</taxon>
        <taxon>Viridiplantae</taxon>
        <taxon>Chlorophyta</taxon>
        <taxon>core chlorophytes</taxon>
        <taxon>Trebouxiophyceae</taxon>
        <taxon>Trebouxiophyceae incertae sedis</taxon>
        <taxon>Elliptochloris clade</taxon>
        <taxon>Elliptochloris</taxon>
    </lineage>
</organism>
<evidence type="ECO:0000256" key="8">
    <source>
        <dbReference type="ARBA" id="ARBA00023242"/>
    </source>
</evidence>
<dbReference type="InterPro" id="IPR015943">
    <property type="entry name" value="WD40/YVTN_repeat-like_dom_sf"/>
</dbReference>
<accession>A0AAW1SCH8</accession>
<keyword evidence="8" id="KW-0539">Nucleus</keyword>
<keyword evidence="7" id="KW-0234">DNA repair</keyword>
<feature type="compositionally biased region" description="Low complexity" evidence="10">
    <location>
        <begin position="229"/>
        <end position="244"/>
    </location>
</feature>
<feature type="repeat" description="WD" evidence="9">
    <location>
        <begin position="16"/>
        <end position="41"/>
    </location>
</feature>
<dbReference type="Gene3D" id="2.130.10.10">
    <property type="entry name" value="YVTN repeat-like/Quinoprotein amine dehydrogenase"/>
    <property type="match status" value="2"/>
</dbReference>
<gene>
    <name evidence="12" type="ORF">WJX81_006208</name>
</gene>
<evidence type="ECO:0000256" key="1">
    <source>
        <dbReference type="ARBA" id="ARBA00004123"/>
    </source>
</evidence>
<comment type="subcellular location">
    <subcellularLocation>
        <location evidence="1">Nucleus</location>
    </subcellularLocation>
</comment>
<evidence type="ECO:0000256" key="3">
    <source>
        <dbReference type="ARBA" id="ARBA00022574"/>
    </source>
</evidence>
<dbReference type="PROSITE" id="PS50082">
    <property type="entry name" value="WD_REPEATS_2"/>
    <property type="match status" value="4"/>
</dbReference>
<sequence>MKAKTLQIVWHGKEPVYSLDFHPSGILATGGADKDIKLWQVHQLEDGSPAATHMSSLSGHAKTVNCVRFSPNGSVLASAGDGGELLLWRPAASGAAAFGAEPGSSEPGWRATTSLRGGHSDDVFDLAWAPDASALLSGSIENICILWDVDAGKSRLRLDNHSHFVQGVAWDPARQFLVSQSADRSCRVYGLKPPAAGKRARPGAAPCIATARNFVCQTVLKKRGVPPGAARATSAPQDAAAPDPDTNPISEFGARAGSAEHGKPAPLLQLFHDEGLNSFFRRLAWSPEGSLLAVPAGLFQARAGGPVQNAAYLYARGQWAAPWLALPAHKPVVAARFCPVLFAAEPPAAQDAPGAAAPASTAPAAPASSAPTAPGRCLSYRMVLAVATMDSIVLYDAAAGGAPLALLGALHPEPITDLAWSRDGRFLAASSYDGYCSVAAFEPGELGRPLAPEELPAHVAALLPPDAQPAPAPSARSPAKAASPAVAKAGLSRPPPMRAPPIPCHPGCDSSNQRPGYEAA</sequence>
<proteinExistence type="inferred from homology"/>
<dbReference type="Pfam" id="PF24105">
    <property type="entry name" value="Beta-prop_CAF1B_HIR1"/>
    <property type="match status" value="2"/>
</dbReference>
<dbReference type="PROSITE" id="PS50294">
    <property type="entry name" value="WD_REPEATS_REGION"/>
    <property type="match status" value="2"/>
</dbReference>
<name>A0AAW1SCH8_9CHLO</name>
<evidence type="ECO:0000256" key="6">
    <source>
        <dbReference type="ARBA" id="ARBA00022853"/>
    </source>
</evidence>
<evidence type="ECO:0000313" key="12">
    <source>
        <dbReference type="EMBL" id="KAK9843501.1"/>
    </source>
</evidence>
<keyword evidence="13" id="KW-1185">Reference proteome</keyword>
<keyword evidence="5" id="KW-0227">DNA damage</keyword>
<evidence type="ECO:0000256" key="7">
    <source>
        <dbReference type="ARBA" id="ARBA00023204"/>
    </source>
</evidence>
<feature type="region of interest" description="Disordered" evidence="10">
    <location>
        <begin position="226"/>
        <end position="258"/>
    </location>
</feature>
<feature type="region of interest" description="Disordered" evidence="10">
    <location>
        <begin position="352"/>
        <end position="373"/>
    </location>
</feature>
<comment type="similarity">
    <text evidence="2">Belongs to the WD repeat HIR1 family.</text>
</comment>
<feature type="compositionally biased region" description="Pro residues" evidence="10">
    <location>
        <begin position="493"/>
        <end position="504"/>
    </location>
</feature>
<evidence type="ECO:0000256" key="5">
    <source>
        <dbReference type="ARBA" id="ARBA00022763"/>
    </source>
</evidence>
<evidence type="ECO:0000256" key="2">
    <source>
        <dbReference type="ARBA" id="ARBA00007306"/>
    </source>
</evidence>
<dbReference type="GO" id="GO:0006281">
    <property type="term" value="P:DNA repair"/>
    <property type="evidence" value="ECO:0007669"/>
    <property type="project" value="UniProtKB-KW"/>
</dbReference>
<keyword evidence="3 9" id="KW-0853">WD repeat</keyword>
<dbReference type="Proteomes" id="UP001445335">
    <property type="component" value="Unassembled WGS sequence"/>
</dbReference>
<dbReference type="PANTHER" id="PTHR15271:SF4">
    <property type="entry name" value="CHROMATIN ASSEMBLY FACTOR 1 SUBUNIT B"/>
    <property type="match status" value="1"/>
</dbReference>
<keyword evidence="6" id="KW-0156">Chromatin regulator</keyword>
<evidence type="ECO:0000259" key="11">
    <source>
        <dbReference type="Pfam" id="PF24105"/>
    </source>
</evidence>
<evidence type="ECO:0000256" key="9">
    <source>
        <dbReference type="PROSITE-ProRule" id="PRU00221"/>
    </source>
</evidence>
<keyword evidence="4" id="KW-0677">Repeat</keyword>
<feature type="compositionally biased region" description="Low complexity" evidence="10">
    <location>
        <begin position="473"/>
        <end position="489"/>
    </location>
</feature>
<dbReference type="PANTHER" id="PTHR15271">
    <property type="entry name" value="CHROMATIN ASSEMBLY FACTOR 1 SUBUNIT B"/>
    <property type="match status" value="1"/>
</dbReference>
<protein>
    <recommendedName>
        <fullName evidence="11">CAF1B/HIR1 beta-propeller domain-containing protein</fullName>
    </recommendedName>
</protein>
<feature type="region of interest" description="Disordered" evidence="10">
    <location>
        <begin position="464"/>
        <end position="520"/>
    </location>
</feature>
<feature type="repeat" description="WD" evidence="9">
    <location>
        <begin position="158"/>
        <end position="192"/>
    </location>
</feature>
<dbReference type="GO" id="GO:0005634">
    <property type="term" value="C:nucleus"/>
    <property type="evidence" value="ECO:0007669"/>
    <property type="project" value="UniProtKB-SubCell"/>
</dbReference>